<organism evidence="1 2">
    <name type="scientific">Gymnopus androsaceus JB14</name>
    <dbReference type="NCBI Taxonomy" id="1447944"/>
    <lineage>
        <taxon>Eukaryota</taxon>
        <taxon>Fungi</taxon>
        <taxon>Dikarya</taxon>
        <taxon>Basidiomycota</taxon>
        <taxon>Agaricomycotina</taxon>
        <taxon>Agaricomycetes</taxon>
        <taxon>Agaricomycetidae</taxon>
        <taxon>Agaricales</taxon>
        <taxon>Marasmiineae</taxon>
        <taxon>Omphalotaceae</taxon>
        <taxon>Gymnopus</taxon>
    </lineage>
</organism>
<dbReference type="EMBL" id="ML769413">
    <property type="protein sequence ID" value="KAE9404871.1"/>
    <property type="molecule type" value="Genomic_DNA"/>
</dbReference>
<dbReference type="AlphaFoldDB" id="A0A6A4I370"/>
<accession>A0A6A4I370</accession>
<proteinExistence type="predicted"/>
<evidence type="ECO:0000313" key="2">
    <source>
        <dbReference type="Proteomes" id="UP000799118"/>
    </source>
</evidence>
<evidence type="ECO:0008006" key="3">
    <source>
        <dbReference type="Google" id="ProtNLM"/>
    </source>
</evidence>
<dbReference type="Proteomes" id="UP000799118">
    <property type="component" value="Unassembled WGS sequence"/>
</dbReference>
<dbReference type="OrthoDB" id="3202607at2759"/>
<sequence>MRSVTQIVRTAAGHRVMGLYASPRDPNWAELMEAFDNLMEWLFRCLKLPPGLLDHRRGRYATIGVGYGFGGGRRRPGSYVNSAHNARLLQQALGSPVIHRIARYVDQGLLALFPALHSLCTNLDRSVVDVDNPEIQRSFQNCCYPACHFNLHSSSTAYHSDYWNYIGGMCAIVSGGKFDCKRSAHFIAWSLGLAFEFPPGTAIFVPSAAVPHSNTPLAKHERRHSLAFFLPAGLVRWYHNGFRSDKEFRDLAAPSELQAWLDYRKNLGEVALDLLQDTSTGS</sequence>
<evidence type="ECO:0000313" key="1">
    <source>
        <dbReference type="EMBL" id="KAE9404871.1"/>
    </source>
</evidence>
<name>A0A6A4I370_9AGAR</name>
<reference evidence="1" key="1">
    <citation type="journal article" date="2019" name="Environ. Microbiol.">
        <title>Fungal ecological strategies reflected in gene transcription - a case study of two litter decomposers.</title>
        <authorList>
            <person name="Barbi F."/>
            <person name="Kohler A."/>
            <person name="Barry K."/>
            <person name="Baskaran P."/>
            <person name="Daum C."/>
            <person name="Fauchery L."/>
            <person name="Ihrmark K."/>
            <person name="Kuo A."/>
            <person name="LaButti K."/>
            <person name="Lipzen A."/>
            <person name="Morin E."/>
            <person name="Grigoriev I.V."/>
            <person name="Henrissat B."/>
            <person name="Lindahl B."/>
            <person name="Martin F."/>
        </authorList>
    </citation>
    <scope>NUCLEOTIDE SEQUENCE</scope>
    <source>
        <strain evidence="1">JB14</strain>
    </source>
</reference>
<protein>
    <recommendedName>
        <fullName evidence="3">Prolyl 4-hydroxylase alpha subunit Fe(2+) 2OG dioxygenase domain-containing protein</fullName>
    </recommendedName>
</protein>
<keyword evidence="2" id="KW-1185">Reference proteome</keyword>
<gene>
    <name evidence="1" type="ORF">BT96DRAFT_812948</name>
</gene>
<dbReference type="Gene3D" id="3.60.130.30">
    <property type="match status" value="1"/>
</dbReference>